<proteinExistence type="predicted"/>
<feature type="transmembrane region" description="Helical" evidence="1">
    <location>
        <begin position="237"/>
        <end position="256"/>
    </location>
</feature>
<evidence type="ECO:0000256" key="2">
    <source>
        <dbReference type="SAM" id="SignalP"/>
    </source>
</evidence>
<feature type="transmembrane region" description="Helical" evidence="1">
    <location>
        <begin position="392"/>
        <end position="416"/>
    </location>
</feature>
<feature type="transmembrane region" description="Helical" evidence="1">
    <location>
        <begin position="193"/>
        <end position="216"/>
    </location>
</feature>
<keyword evidence="2" id="KW-0732">Signal</keyword>
<protein>
    <recommendedName>
        <fullName evidence="4">Tyrosine-protein kinase ephrin type A/B receptor-like domain-containing protein</fullName>
    </recommendedName>
</protein>
<dbReference type="EMBL" id="JAPCXC010000118">
    <property type="protein sequence ID" value="KAJ1604832.1"/>
    <property type="molecule type" value="Genomic_DNA"/>
</dbReference>
<reference evidence="3" key="1">
    <citation type="submission" date="2022-10" db="EMBL/GenBank/DDBJ databases">
        <title>Adaptive evolution leads to modifications in subtelomeric GC content in a zoonotic Cryptosporidium species.</title>
        <authorList>
            <person name="Li J."/>
            <person name="Feng Y."/>
            <person name="Xiao L."/>
        </authorList>
    </citation>
    <scope>NUCLEOTIDE SEQUENCE</scope>
    <source>
        <strain evidence="3">33844</strain>
    </source>
</reference>
<organism evidence="3">
    <name type="scientific">Cryptosporidium canis</name>
    <dbReference type="NCBI Taxonomy" id="195482"/>
    <lineage>
        <taxon>Eukaryota</taxon>
        <taxon>Sar</taxon>
        <taxon>Alveolata</taxon>
        <taxon>Apicomplexa</taxon>
        <taxon>Conoidasida</taxon>
        <taxon>Coccidia</taxon>
        <taxon>Eucoccidiorida</taxon>
        <taxon>Eimeriorina</taxon>
        <taxon>Cryptosporidiidae</taxon>
        <taxon>Cryptosporidium</taxon>
    </lineage>
</organism>
<keyword evidence="1" id="KW-0472">Membrane</keyword>
<keyword evidence="1" id="KW-0812">Transmembrane</keyword>
<feature type="transmembrane region" description="Helical" evidence="1">
    <location>
        <begin position="547"/>
        <end position="579"/>
    </location>
</feature>
<dbReference type="AlphaFoldDB" id="A0A9D5DFZ0"/>
<dbReference type="Proteomes" id="UP001067231">
    <property type="component" value="Unassembled WGS sequence"/>
</dbReference>
<dbReference type="OrthoDB" id="338325at2759"/>
<name>A0A9D5DFZ0_9CRYT</name>
<feature type="transmembrane region" description="Helical" evidence="1">
    <location>
        <begin position="436"/>
        <end position="456"/>
    </location>
</feature>
<dbReference type="Gene3D" id="2.10.50.10">
    <property type="entry name" value="Tumor Necrosis Factor Receptor, subunit A, domain 2"/>
    <property type="match status" value="1"/>
</dbReference>
<accession>A0A9D5DFZ0</accession>
<evidence type="ECO:0008006" key="4">
    <source>
        <dbReference type="Google" id="ProtNLM"/>
    </source>
</evidence>
<feature type="transmembrane region" description="Helical" evidence="1">
    <location>
        <begin position="507"/>
        <end position="526"/>
    </location>
</feature>
<feature type="transmembrane region" description="Helical" evidence="1">
    <location>
        <begin position="268"/>
        <end position="286"/>
    </location>
</feature>
<feature type="chain" id="PRO_5039284439" description="Tyrosine-protein kinase ephrin type A/B receptor-like domain-containing protein" evidence="2">
    <location>
        <begin position="30"/>
        <end position="1013"/>
    </location>
</feature>
<feature type="transmembrane region" description="Helical" evidence="1">
    <location>
        <begin position="317"/>
        <end position="337"/>
    </location>
</feature>
<keyword evidence="1" id="KW-1133">Transmembrane helix</keyword>
<comment type="caution">
    <text evidence="3">The sequence shown here is derived from an EMBL/GenBank/DDBJ whole genome shotgun (WGS) entry which is preliminary data.</text>
</comment>
<evidence type="ECO:0000313" key="3">
    <source>
        <dbReference type="EMBL" id="KAJ1604832.1"/>
    </source>
</evidence>
<feature type="signal peptide" evidence="2">
    <location>
        <begin position="1"/>
        <end position="29"/>
    </location>
</feature>
<evidence type="ECO:0000256" key="1">
    <source>
        <dbReference type="SAM" id="Phobius"/>
    </source>
</evidence>
<gene>
    <name evidence="3" type="ORF">OJ253_3453</name>
</gene>
<sequence>MIHKDGAKMWSILNALVLLFLSLLKEAGCINSVGIPCNKGNYFDGTQCVSCPENTVGLTTNLYSCLRCPINSGTYGEIGIATFESCICHAGYYKLEKSNYCVSCPRNSSKYSCPGKMGEIDCMNNRHLKSGGWWFNKYSTGILIRCPNEEACLPECKGCEVGYTGPLCYSCTNEYFPIQYGTKRMCMKCPNKYLLLVAFLGMMAIVLLISYGIARISELSIKYTALSRKNSAAIAKFKNLVFYLSVSTSYGVFVKYKDVDLKTMDEFFIFYLKILKFLAPNLWLPIGAFPSKCLFRLFPMTMQSIGQNLLTDANTDLYISNSVPIIGIAILFIMFTIKHVIDVNKIYKENDTKMELNRMKIMDSSTRLEKFNEVLREQTEKSTYRFICTSQVYLTLIYSAVSWSIITSMTCINIPGYGTVQSQSYVLPCRSLNNDALVGFVYFCTMFPMINIIASFFVRKKIIRQNQLYTISSSFLFSGYKTSVLYWESIRFYFTSGIINVLNINYILARYLILFALSIYSILIFIESIISPVDTSENSESYGMDKPWWIFSTSLMSNTAISGFVLVIIPCLLCAYSYYPKFEFAIEVTIITIHAAGTLYMIQQVLVDTFFLIHQYNKHKQLYGDKEQALDTKESNEGMSLHYKHKLGDNEQNNFILGLIKSPYPDEAAAQMLYLIEQGNLFDCEAKDIGNLLYNAGFYEPQGQTLRYLIPKIKGYRSNSEIPIDNEVELLGEVRKCIMNTIRILGIESGVKNSQFRAKGARVIFSSNKFGESTRKFKNKTKIITLTINYHVPNIVLKTASDDLFKFLSDVRCSNLNENKVKIKNFKMLFPDALPMVYPDDEEFRLRIIDARMVAKEIRKERIKKLQEFKKDGIYDKLFGFNSPSRPDVKELLEMKRLNELILPPRWDPLDGRLDHEYDHARYIKIRRQFEDILPIAGTSIISSEEAERNFMKWYNEGLSVESSKRYSHTSMVGSKYFIEGDSEMKDFTFQSRNGKNMAVQNNKQVHKSYKKK</sequence>
<feature type="transmembrane region" description="Helical" evidence="1">
    <location>
        <begin position="591"/>
        <end position="613"/>
    </location>
</feature>